<evidence type="ECO:0000256" key="7">
    <source>
        <dbReference type="ARBA" id="ARBA00022840"/>
    </source>
</evidence>
<dbReference type="GO" id="GO:0016020">
    <property type="term" value="C:membrane"/>
    <property type="evidence" value="ECO:0007669"/>
    <property type="project" value="InterPro"/>
</dbReference>
<dbReference type="PANTHER" id="PTHR24421">
    <property type="entry name" value="NITRATE/NITRITE SENSOR PROTEIN NARX-RELATED"/>
    <property type="match status" value="1"/>
</dbReference>
<accession>A0A100YU44</accession>
<keyword evidence="8" id="KW-0902">Two-component regulatory system</keyword>
<keyword evidence="12" id="KW-1185">Reference proteome</keyword>
<dbReference type="PANTHER" id="PTHR24421:SF10">
    <property type="entry name" value="NITRATE_NITRITE SENSOR PROTEIN NARQ"/>
    <property type="match status" value="1"/>
</dbReference>
<keyword evidence="3" id="KW-0597">Phosphoprotein</keyword>
<feature type="transmembrane region" description="Helical" evidence="9">
    <location>
        <begin position="50"/>
        <end position="74"/>
    </location>
</feature>
<keyword evidence="7" id="KW-0067">ATP-binding</keyword>
<comment type="caution">
    <text evidence="11">The sequence shown here is derived from an EMBL/GenBank/DDBJ whole genome shotgun (WGS) entry which is preliminary data.</text>
</comment>
<dbReference type="Gene3D" id="3.30.565.10">
    <property type="entry name" value="Histidine kinase-like ATPase, C-terminal domain"/>
    <property type="match status" value="1"/>
</dbReference>
<dbReference type="AlphaFoldDB" id="A0A100YU44"/>
<dbReference type="InterPro" id="IPR003594">
    <property type="entry name" value="HATPase_dom"/>
</dbReference>
<dbReference type="GO" id="GO:0005524">
    <property type="term" value="F:ATP binding"/>
    <property type="evidence" value="ECO:0007669"/>
    <property type="project" value="UniProtKB-KW"/>
</dbReference>
<evidence type="ECO:0000256" key="1">
    <source>
        <dbReference type="ARBA" id="ARBA00000085"/>
    </source>
</evidence>
<evidence type="ECO:0000256" key="2">
    <source>
        <dbReference type="ARBA" id="ARBA00012438"/>
    </source>
</evidence>
<dbReference type="SMART" id="SM00387">
    <property type="entry name" value="HATPase_c"/>
    <property type="match status" value="1"/>
</dbReference>
<dbReference type="SUPFAM" id="SSF55874">
    <property type="entry name" value="ATPase domain of HSP90 chaperone/DNA topoisomerase II/histidine kinase"/>
    <property type="match status" value="1"/>
</dbReference>
<keyword evidence="5" id="KW-0547">Nucleotide-binding</keyword>
<dbReference type="Pfam" id="PF02518">
    <property type="entry name" value="HATPase_c"/>
    <property type="match status" value="1"/>
</dbReference>
<comment type="catalytic activity">
    <reaction evidence="1">
        <text>ATP + protein L-histidine = ADP + protein N-phospho-L-histidine.</text>
        <dbReference type="EC" id="2.7.13.3"/>
    </reaction>
</comment>
<dbReference type="Pfam" id="PF07730">
    <property type="entry name" value="HisKA_3"/>
    <property type="match status" value="1"/>
</dbReference>
<dbReference type="EMBL" id="LOJF01000012">
    <property type="protein sequence ID" value="KUH57743.1"/>
    <property type="molecule type" value="Genomic_DNA"/>
</dbReference>
<sequence>MERIADKCVVLLACLALVVLAGSVDAVRVVALLVAVGAGACFELVCERWSAAAAAVCCVACALAALVPGAWVALPLTCYDLPRIRSRWALAVAPCCTAWVWAAGVPATTAAVLLALVACSMVLSWRCGRAVGLERELHGLQDDLQDKVIDLREKNRELEDARAYESHAAALAERTRIAREIHDSVGHQLTRLVLEVEALKVVHRDDATAVEELGELSDGLGEALTSMRTSVHALEDSALDVGVELNRLAGQSGIAHVAVDCDFEVAPSSEVSRCLVAVTREALTNAARHAHAGHAAVRVAGLPGIWQLRVENDGDVPADVTGLEGRGMGLRGMRERVEGLGGTLLVKSDGRRFSVFASIPRKGQA</sequence>
<dbReference type="InterPro" id="IPR036890">
    <property type="entry name" value="HATPase_C_sf"/>
</dbReference>
<evidence type="ECO:0000256" key="6">
    <source>
        <dbReference type="ARBA" id="ARBA00022777"/>
    </source>
</evidence>
<name>A0A100YU44_TRASO</name>
<gene>
    <name evidence="11" type="ORF">AUL39_09995</name>
</gene>
<dbReference type="CDD" id="cd16917">
    <property type="entry name" value="HATPase_UhpB-NarQ-NarX-like"/>
    <property type="match status" value="1"/>
</dbReference>
<evidence type="ECO:0000313" key="12">
    <source>
        <dbReference type="Proteomes" id="UP000054078"/>
    </source>
</evidence>
<dbReference type="Gene3D" id="1.20.5.1930">
    <property type="match status" value="1"/>
</dbReference>
<evidence type="ECO:0000259" key="10">
    <source>
        <dbReference type="SMART" id="SM00387"/>
    </source>
</evidence>
<proteinExistence type="predicted"/>
<reference evidence="11 12" key="1">
    <citation type="submission" date="2015-12" db="EMBL/GenBank/DDBJ databases">
        <title>Draft Genome Sequence of Olsenella scatoligenes SK9K4T; a Producer of 3-Methylindole- (skatole) and 4-Methylphenol- (p-cresol) Isolated from Pig Feces.</title>
        <authorList>
            <person name="Li X."/>
            <person name="Borg B."/>
            <person name="Canibe N."/>
        </authorList>
    </citation>
    <scope>NUCLEOTIDE SEQUENCE [LARGE SCALE GENOMIC DNA]</scope>
    <source>
        <strain evidence="11 12">SK9K4</strain>
    </source>
</reference>
<evidence type="ECO:0000256" key="4">
    <source>
        <dbReference type="ARBA" id="ARBA00022679"/>
    </source>
</evidence>
<dbReference type="GO" id="GO:0046983">
    <property type="term" value="F:protein dimerization activity"/>
    <property type="evidence" value="ECO:0007669"/>
    <property type="project" value="InterPro"/>
</dbReference>
<dbReference type="RefSeq" id="WP_059056081.1">
    <property type="nucleotide sequence ID" value="NZ_LOJF01000012.1"/>
</dbReference>
<keyword evidence="9" id="KW-0812">Transmembrane</keyword>
<dbReference type="GO" id="GO:0000155">
    <property type="term" value="F:phosphorelay sensor kinase activity"/>
    <property type="evidence" value="ECO:0007669"/>
    <property type="project" value="InterPro"/>
</dbReference>
<feature type="domain" description="Histidine kinase/HSP90-like ATPase" evidence="10">
    <location>
        <begin position="270"/>
        <end position="361"/>
    </location>
</feature>
<organism evidence="11 12">
    <name type="scientific">Tractidigestivibacter scatoligenes</name>
    <name type="common">Olsenella scatoligenes</name>
    <dbReference type="NCBI Taxonomy" id="1299998"/>
    <lineage>
        <taxon>Bacteria</taxon>
        <taxon>Bacillati</taxon>
        <taxon>Actinomycetota</taxon>
        <taxon>Coriobacteriia</taxon>
        <taxon>Coriobacteriales</taxon>
        <taxon>Atopobiaceae</taxon>
        <taxon>Tractidigestivibacter</taxon>
    </lineage>
</organism>
<dbReference type="STRING" id="1299998.AUL39_09995"/>
<keyword evidence="6" id="KW-0418">Kinase</keyword>
<dbReference type="OrthoDB" id="227596at2"/>
<dbReference type="InterPro" id="IPR011712">
    <property type="entry name" value="Sig_transdc_His_kin_sub3_dim/P"/>
</dbReference>
<keyword evidence="9" id="KW-0472">Membrane</keyword>
<dbReference type="InterPro" id="IPR050482">
    <property type="entry name" value="Sensor_HK_TwoCompSys"/>
</dbReference>
<evidence type="ECO:0000256" key="3">
    <source>
        <dbReference type="ARBA" id="ARBA00022553"/>
    </source>
</evidence>
<protein>
    <recommendedName>
        <fullName evidence="2">histidine kinase</fullName>
        <ecNumber evidence="2">2.7.13.3</ecNumber>
    </recommendedName>
</protein>
<dbReference type="EC" id="2.7.13.3" evidence="2"/>
<keyword evidence="4" id="KW-0808">Transferase</keyword>
<dbReference type="Proteomes" id="UP000054078">
    <property type="component" value="Unassembled WGS sequence"/>
</dbReference>
<evidence type="ECO:0000256" key="9">
    <source>
        <dbReference type="SAM" id="Phobius"/>
    </source>
</evidence>
<evidence type="ECO:0000313" key="11">
    <source>
        <dbReference type="EMBL" id="KUH57743.1"/>
    </source>
</evidence>
<evidence type="ECO:0000256" key="8">
    <source>
        <dbReference type="ARBA" id="ARBA00023012"/>
    </source>
</evidence>
<evidence type="ECO:0000256" key="5">
    <source>
        <dbReference type="ARBA" id="ARBA00022741"/>
    </source>
</evidence>
<keyword evidence="9" id="KW-1133">Transmembrane helix</keyword>